<accession>A0ABQ6FUR2</accession>
<comment type="caution">
    <text evidence="1">The sequence shown here is derived from an EMBL/GenBank/DDBJ whole genome shotgun (WGS) entry which is preliminary data.</text>
</comment>
<keyword evidence="2" id="KW-1185">Reference proteome</keyword>
<dbReference type="Proteomes" id="UP001344906">
    <property type="component" value="Unassembled WGS sequence"/>
</dbReference>
<evidence type="ECO:0008006" key="3">
    <source>
        <dbReference type="Google" id="ProtNLM"/>
    </source>
</evidence>
<protein>
    <recommendedName>
        <fullName evidence="3">FPG-type domain-containing protein</fullName>
    </recommendedName>
</protein>
<dbReference type="EMBL" id="BSRI01000002">
    <property type="protein sequence ID" value="GLV57530.1"/>
    <property type="molecule type" value="Genomic_DNA"/>
</dbReference>
<organism evidence="1 2">
    <name type="scientific">Dictyobacter halimunensis</name>
    <dbReference type="NCBI Taxonomy" id="3026934"/>
    <lineage>
        <taxon>Bacteria</taxon>
        <taxon>Bacillati</taxon>
        <taxon>Chloroflexota</taxon>
        <taxon>Ktedonobacteria</taxon>
        <taxon>Ktedonobacterales</taxon>
        <taxon>Dictyobacteraceae</taxon>
        <taxon>Dictyobacter</taxon>
    </lineage>
</organism>
<proteinExistence type="predicted"/>
<name>A0ABQ6FUR2_9CHLR</name>
<evidence type="ECO:0000313" key="2">
    <source>
        <dbReference type="Proteomes" id="UP001344906"/>
    </source>
</evidence>
<reference evidence="1 2" key="1">
    <citation type="submission" date="2023-02" db="EMBL/GenBank/DDBJ databases">
        <title>Dictyobacter halimunensis sp. nov., a new member of the class Ktedonobacteria from forest soil in a geothermal area.</title>
        <authorList>
            <person name="Rachmania M.K."/>
            <person name="Ningsih F."/>
            <person name="Sakai Y."/>
            <person name="Yabe S."/>
            <person name="Yokota A."/>
            <person name="Sjamsuridzal W."/>
        </authorList>
    </citation>
    <scope>NUCLEOTIDE SEQUENCE [LARGE SCALE GENOMIC DNA]</scope>
    <source>
        <strain evidence="1 2">S3.2.2.5</strain>
    </source>
</reference>
<evidence type="ECO:0000313" key="1">
    <source>
        <dbReference type="EMBL" id="GLV57530.1"/>
    </source>
</evidence>
<gene>
    <name evidence="1" type="ORF">KDH_43660</name>
</gene>
<sequence>MKQRMLQDDGQYIKQPKHARISLHSVWCQDCGRELRITHLVHLFGGQCRACWSALHINGANVEVVS</sequence>
<dbReference type="RefSeq" id="WP_338253494.1">
    <property type="nucleotide sequence ID" value="NZ_BSRI01000002.1"/>
</dbReference>